<feature type="non-terminal residue" evidence="3">
    <location>
        <position position="73"/>
    </location>
</feature>
<dbReference type="InterPro" id="IPR001451">
    <property type="entry name" value="Hexapep"/>
</dbReference>
<reference evidence="4" key="1">
    <citation type="submission" date="2012-11" db="EMBL/GenBank/DDBJ databases">
        <authorList>
            <person name="Lucero-Rivera Y.E."/>
            <person name="Tovar-Ramirez D."/>
        </authorList>
    </citation>
    <scope>NUCLEOTIDE SEQUENCE [LARGE SCALE GENOMIC DNA]</scope>
    <source>
        <strain evidence="4">Araruama</strain>
    </source>
</reference>
<name>A0A1V1NTJ5_9BACT</name>
<proteinExistence type="inferred from homology"/>
<dbReference type="InterPro" id="IPR011004">
    <property type="entry name" value="Trimer_LpxA-like_sf"/>
</dbReference>
<evidence type="ECO:0008006" key="5">
    <source>
        <dbReference type="Google" id="ProtNLM"/>
    </source>
</evidence>
<sequence>MCAPKVCLITNTNAYNLPQQFTNEINSQAGPIIIGTNVWIGAGAIIAPNVTIEDGCIIAAGSMIYQDIPANSL</sequence>
<evidence type="ECO:0000313" key="3">
    <source>
        <dbReference type="EMBL" id="ETR65895.1"/>
    </source>
</evidence>
<evidence type="ECO:0000256" key="2">
    <source>
        <dbReference type="ARBA" id="ARBA00022679"/>
    </source>
</evidence>
<comment type="similarity">
    <text evidence="1">Belongs to the transferase hexapeptide repeat family.</text>
</comment>
<evidence type="ECO:0000313" key="4">
    <source>
        <dbReference type="Proteomes" id="UP000189670"/>
    </source>
</evidence>
<dbReference type="InterPro" id="IPR051159">
    <property type="entry name" value="Hexapeptide_acetyltransf"/>
</dbReference>
<dbReference type="Gene3D" id="2.160.10.10">
    <property type="entry name" value="Hexapeptide repeat proteins"/>
    <property type="match status" value="1"/>
</dbReference>
<organism evidence="3 4">
    <name type="scientific">Candidatus Magnetoglobus multicellularis str. Araruama</name>
    <dbReference type="NCBI Taxonomy" id="890399"/>
    <lineage>
        <taxon>Bacteria</taxon>
        <taxon>Pseudomonadati</taxon>
        <taxon>Thermodesulfobacteriota</taxon>
        <taxon>Desulfobacteria</taxon>
        <taxon>Desulfobacterales</taxon>
        <taxon>Desulfobacteraceae</taxon>
        <taxon>Candidatus Magnetoglobus</taxon>
    </lineage>
</organism>
<dbReference type="Pfam" id="PF00132">
    <property type="entry name" value="Hexapep"/>
    <property type="match status" value="1"/>
</dbReference>
<dbReference type="PANTHER" id="PTHR23416">
    <property type="entry name" value="SIALIC ACID SYNTHASE-RELATED"/>
    <property type="match status" value="1"/>
</dbReference>
<dbReference type="AlphaFoldDB" id="A0A1V1NTJ5"/>
<dbReference type="Proteomes" id="UP000189670">
    <property type="component" value="Unassembled WGS sequence"/>
</dbReference>
<accession>A0A1V1NTJ5</accession>
<protein>
    <recommendedName>
        <fullName evidence="5">Maltose O-acetyltransferase</fullName>
    </recommendedName>
</protein>
<dbReference type="EMBL" id="ATBP01002403">
    <property type="protein sequence ID" value="ETR65895.1"/>
    <property type="molecule type" value="Genomic_DNA"/>
</dbReference>
<dbReference type="PANTHER" id="PTHR23416:SF23">
    <property type="entry name" value="ACETYLTRANSFERASE C18B11.09C-RELATED"/>
    <property type="match status" value="1"/>
</dbReference>
<evidence type="ECO:0000256" key="1">
    <source>
        <dbReference type="ARBA" id="ARBA00007274"/>
    </source>
</evidence>
<dbReference type="GO" id="GO:0005829">
    <property type="term" value="C:cytosol"/>
    <property type="evidence" value="ECO:0007669"/>
    <property type="project" value="TreeGrafter"/>
</dbReference>
<comment type="caution">
    <text evidence="3">The sequence shown here is derived from an EMBL/GenBank/DDBJ whole genome shotgun (WGS) entry which is preliminary data.</text>
</comment>
<keyword evidence="2" id="KW-0808">Transferase</keyword>
<gene>
    <name evidence="3" type="ORF">OMM_13551</name>
</gene>
<dbReference type="SUPFAM" id="SSF51161">
    <property type="entry name" value="Trimeric LpxA-like enzymes"/>
    <property type="match status" value="1"/>
</dbReference>
<dbReference type="GO" id="GO:0008374">
    <property type="term" value="F:O-acyltransferase activity"/>
    <property type="evidence" value="ECO:0007669"/>
    <property type="project" value="TreeGrafter"/>
</dbReference>